<organism evidence="1 2">
    <name type="scientific">Pseudomonas phage KTN4</name>
    <dbReference type="NCBI Taxonomy" id="1862701"/>
    <lineage>
        <taxon>Viruses</taxon>
        <taxon>Duplodnaviria</taxon>
        <taxon>Heunggongvirae</taxon>
        <taxon>Uroviricota</taxon>
        <taxon>Caudoviricetes</taxon>
        <taxon>Chimalliviridae</taxon>
        <taxon>Phikzvirus</taxon>
        <taxon>Phikzvirus phiKZ</taxon>
    </lineage>
</organism>
<reference evidence="1 2" key="1">
    <citation type="journal article" date="2016" name="Sci. Rep.">
        <title>A proposed integrated approach for the preclinical evaluation of phage therapy in Pseudomonas infections.</title>
        <authorList>
            <person name="Danis-Wlodarczyk K."/>
            <person name="Vandenheuvel D."/>
            <person name="Jang H.B."/>
            <person name="Briers Y."/>
            <person name="Olszak T."/>
            <person name="Arabski M."/>
            <person name="Wasik S."/>
            <person name="Drabik M."/>
            <person name="Higgins G."/>
            <person name="Tyrrell J."/>
            <person name="Harvey B.J."/>
            <person name="Noben J.P."/>
            <person name="Lavigne R."/>
            <person name="Drulis-Kawa Z."/>
        </authorList>
    </citation>
    <scope>NUCLEOTIDE SEQUENCE [LARGE SCALE GENOMIC DNA]</scope>
</reference>
<accession>A0A192Y811</accession>
<evidence type="ECO:0000313" key="1">
    <source>
        <dbReference type="EMBL" id="ANM45106.1"/>
    </source>
</evidence>
<dbReference type="EMBL" id="KU521356">
    <property type="protein sequence ID" value="ANM45106.1"/>
    <property type="molecule type" value="Genomic_DNA"/>
</dbReference>
<dbReference type="Proteomes" id="UP000224336">
    <property type="component" value="Segment"/>
</dbReference>
<sequence length="126" mass="14263">MCKQHRVVSMKVTCTQARYPIGLCDLGFDNAADARQYLLDVVEYNMDRLHPQHANTFQLQNLQDGFVVSYDIEKDGSVYLRLTLAAVAYQSIDLELGVTVKENEGISVVIKNWINGEYTAGNKYLQ</sequence>
<name>A0A192Y811_9CAUD</name>
<protein>
    <submittedName>
        <fullName evidence="1">Uncharacterized protein</fullName>
    </submittedName>
</protein>
<gene>
    <name evidence="1" type="ORF">KTN4_348</name>
</gene>
<proteinExistence type="predicted"/>
<evidence type="ECO:0000313" key="2">
    <source>
        <dbReference type="Proteomes" id="UP000224336"/>
    </source>
</evidence>